<sequence>MSHFADIHHSRDWRPHRGNRRVAGVTTGINFCVIAMALCHWRSEAFEKKGGQDVNAWNIFVTPHSLSVKFYVLHGIDTPVTFDPLSIVIRKLLDNTFAFSVGKLAFSHLRMGCMIIPDRVCWQFCVCYSCL</sequence>
<comment type="caution">
    <text evidence="1">The sequence shown here is derived from an EMBL/GenBank/DDBJ whole genome shotgun (WGS) entry which is preliminary data.</text>
</comment>
<organism evidence="1 2">
    <name type="scientific">Caerostris extrusa</name>
    <name type="common">Bark spider</name>
    <name type="synonym">Caerostris bankana</name>
    <dbReference type="NCBI Taxonomy" id="172846"/>
    <lineage>
        <taxon>Eukaryota</taxon>
        <taxon>Metazoa</taxon>
        <taxon>Ecdysozoa</taxon>
        <taxon>Arthropoda</taxon>
        <taxon>Chelicerata</taxon>
        <taxon>Arachnida</taxon>
        <taxon>Araneae</taxon>
        <taxon>Araneomorphae</taxon>
        <taxon>Entelegynae</taxon>
        <taxon>Araneoidea</taxon>
        <taxon>Araneidae</taxon>
        <taxon>Caerostris</taxon>
    </lineage>
</organism>
<protein>
    <submittedName>
        <fullName evidence="1">Uncharacterized protein</fullName>
    </submittedName>
</protein>
<dbReference type="AlphaFoldDB" id="A0AAV4TDJ0"/>
<evidence type="ECO:0000313" key="2">
    <source>
        <dbReference type="Proteomes" id="UP001054945"/>
    </source>
</evidence>
<name>A0AAV4TDJ0_CAEEX</name>
<gene>
    <name evidence="1" type="ORF">CEXT_438261</name>
</gene>
<keyword evidence="2" id="KW-1185">Reference proteome</keyword>
<accession>A0AAV4TDJ0</accession>
<evidence type="ECO:0000313" key="1">
    <source>
        <dbReference type="EMBL" id="GIY43451.1"/>
    </source>
</evidence>
<dbReference type="Proteomes" id="UP001054945">
    <property type="component" value="Unassembled WGS sequence"/>
</dbReference>
<proteinExistence type="predicted"/>
<dbReference type="EMBL" id="BPLR01010978">
    <property type="protein sequence ID" value="GIY43451.1"/>
    <property type="molecule type" value="Genomic_DNA"/>
</dbReference>
<reference evidence="1 2" key="1">
    <citation type="submission" date="2021-06" db="EMBL/GenBank/DDBJ databases">
        <title>Caerostris extrusa draft genome.</title>
        <authorList>
            <person name="Kono N."/>
            <person name="Arakawa K."/>
        </authorList>
    </citation>
    <scope>NUCLEOTIDE SEQUENCE [LARGE SCALE GENOMIC DNA]</scope>
</reference>